<gene>
    <name evidence="1" type="ORF">ACFQ5L_07730</name>
</gene>
<evidence type="ECO:0008006" key="3">
    <source>
        <dbReference type="Google" id="ProtNLM"/>
    </source>
</evidence>
<name>A0ABW4C210_9LACO</name>
<proteinExistence type="predicted"/>
<dbReference type="RefSeq" id="WP_137634402.1">
    <property type="nucleotide sequence ID" value="NZ_JBHTOJ010000017.1"/>
</dbReference>
<reference evidence="2" key="1">
    <citation type="journal article" date="2019" name="Int. J. Syst. Evol. Microbiol.">
        <title>The Global Catalogue of Microorganisms (GCM) 10K type strain sequencing project: providing services to taxonomists for standard genome sequencing and annotation.</title>
        <authorList>
            <consortium name="The Broad Institute Genomics Platform"/>
            <consortium name="The Broad Institute Genome Sequencing Center for Infectious Disease"/>
            <person name="Wu L."/>
            <person name="Ma J."/>
        </authorList>
    </citation>
    <scope>NUCLEOTIDE SEQUENCE [LARGE SCALE GENOMIC DNA]</scope>
    <source>
        <strain evidence="2">CCM 8931</strain>
    </source>
</reference>
<sequence>MTKRILKIVGFLLLLGVLIGGGLLVAGSKKAPTTTHPATASSNKQPKKVTTPKPVAKLTMTELKRHPDLRYSSIIYYGIKYTHIQRWQEVSDFSRGWQVEIYHAQAKYLVWPDKHIKAEAKQLEPNWFKLDSQGNVTYHSFVVHSFRDDQTKTVNLTEIVAQINHDHAMKKVRQMPTNLTTLNHTK</sequence>
<dbReference type="Proteomes" id="UP001597188">
    <property type="component" value="Unassembled WGS sequence"/>
</dbReference>
<accession>A0ABW4C210</accession>
<evidence type="ECO:0000313" key="1">
    <source>
        <dbReference type="EMBL" id="MFD1420842.1"/>
    </source>
</evidence>
<comment type="caution">
    <text evidence="1">The sequence shown here is derived from an EMBL/GenBank/DDBJ whole genome shotgun (WGS) entry which is preliminary data.</text>
</comment>
<keyword evidence="2" id="KW-1185">Reference proteome</keyword>
<evidence type="ECO:0000313" key="2">
    <source>
        <dbReference type="Proteomes" id="UP001597188"/>
    </source>
</evidence>
<dbReference type="EMBL" id="JBHTOJ010000017">
    <property type="protein sequence ID" value="MFD1420842.1"/>
    <property type="molecule type" value="Genomic_DNA"/>
</dbReference>
<protein>
    <recommendedName>
        <fullName evidence="3">Extracellular protein, membrane-anchored</fullName>
    </recommendedName>
</protein>
<organism evidence="1 2">
    <name type="scientific">Lactiplantibacillus songbeiensis</name>
    <dbReference type="NCBI Taxonomy" id="2559920"/>
    <lineage>
        <taxon>Bacteria</taxon>
        <taxon>Bacillati</taxon>
        <taxon>Bacillota</taxon>
        <taxon>Bacilli</taxon>
        <taxon>Lactobacillales</taxon>
        <taxon>Lactobacillaceae</taxon>
        <taxon>Lactiplantibacillus</taxon>
    </lineage>
</organism>